<evidence type="ECO:0000313" key="6">
    <source>
        <dbReference type="EMBL" id="MBC5994130.1"/>
    </source>
</evidence>
<keyword evidence="3" id="KW-0378">Hydrolase</keyword>
<reference evidence="6" key="1">
    <citation type="submission" date="2020-08" db="EMBL/GenBank/DDBJ databases">
        <title>Pontibacter sp. SD6 16S ribosomal RNA gene Genome sequencing and assembly.</title>
        <authorList>
            <person name="Kang M."/>
        </authorList>
    </citation>
    <scope>NUCLEOTIDE SEQUENCE</scope>
    <source>
        <strain evidence="6">SD6</strain>
    </source>
</reference>
<comment type="similarity">
    <text evidence="5">Belongs to the creatininase superfamily.</text>
</comment>
<gene>
    <name evidence="6" type="ORF">H8S84_14880</name>
</gene>
<dbReference type="GO" id="GO:0016811">
    <property type="term" value="F:hydrolase activity, acting on carbon-nitrogen (but not peptide) bonds, in linear amides"/>
    <property type="evidence" value="ECO:0007669"/>
    <property type="project" value="TreeGrafter"/>
</dbReference>
<protein>
    <submittedName>
        <fullName evidence="6">Creatininase family protein</fullName>
    </submittedName>
</protein>
<evidence type="ECO:0000313" key="7">
    <source>
        <dbReference type="Proteomes" id="UP000603640"/>
    </source>
</evidence>
<dbReference type="EMBL" id="JACRVF010000004">
    <property type="protein sequence ID" value="MBC5994130.1"/>
    <property type="molecule type" value="Genomic_DNA"/>
</dbReference>
<sequence>MRPYILAEINWKALKEQQVDLAILPWGATEAHNFHLPYGTDIFEAESIAAEAGRIAWERGAKITVLPAIPFGVNTGQADIKLDINLNPSTQLAIVRDIVEVLNRQGVRKLLIVNSHGGNDFKPILRELGLRFPDMLLVSSNWFQLPEKNQFFDEKGDHADEMETSLILYLKPELVLPLEEAGDGKEKKSKIKGIKEGWAWSERQWSMVTEDTGIGNPKAATKEKGEKFFKFVTEKMAELYLQLCEVDIKERYE</sequence>
<evidence type="ECO:0000256" key="2">
    <source>
        <dbReference type="ARBA" id="ARBA00022723"/>
    </source>
</evidence>
<dbReference type="InterPro" id="IPR024087">
    <property type="entry name" value="Creatininase-like_sf"/>
</dbReference>
<comment type="cofactor">
    <cofactor evidence="1">
        <name>Zn(2+)</name>
        <dbReference type="ChEBI" id="CHEBI:29105"/>
    </cofactor>
</comment>
<dbReference type="RefSeq" id="WP_187068150.1">
    <property type="nucleotide sequence ID" value="NZ_JACRVF010000004.1"/>
</dbReference>
<proteinExistence type="inferred from homology"/>
<dbReference type="InterPro" id="IPR003785">
    <property type="entry name" value="Creatininase/forma_Hydrolase"/>
</dbReference>
<dbReference type="Proteomes" id="UP000603640">
    <property type="component" value="Unassembled WGS sequence"/>
</dbReference>
<dbReference type="Pfam" id="PF02633">
    <property type="entry name" value="Creatininase"/>
    <property type="match status" value="1"/>
</dbReference>
<dbReference type="SUPFAM" id="SSF102215">
    <property type="entry name" value="Creatininase"/>
    <property type="match status" value="1"/>
</dbReference>
<dbReference type="PANTHER" id="PTHR35005:SF1">
    <property type="entry name" value="2-AMINO-5-FORMYLAMINO-6-RIBOSYLAMINOPYRIMIDIN-4(3H)-ONE 5'-MONOPHOSPHATE DEFORMYLASE"/>
    <property type="match status" value="1"/>
</dbReference>
<evidence type="ECO:0000256" key="3">
    <source>
        <dbReference type="ARBA" id="ARBA00022801"/>
    </source>
</evidence>
<evidence type="ECO:0000256" key="1">
    <source>
        <dbReference type="ARBA" id="ARBA00001947"/>
    </source>
</evidence>
<organism evidence="6 7">
    <name type="scientific">Pontibacter cellulosilyticus</name>
    <dbReference type="NCBI Taxonomy" id="1720253"/>
    <lineage>
        <taxon>Bacteria</taxon>
        <taxon>Pseudomonadati</taxon>
        <taxon>Bacteroidota</taxon>
        <taxon>Cytophagia</taxon>
        <taxon>Cytophagales</taxon>
        <taxon>Hymenobacteraceae</taxon>
        <taxon>Pontibacter</taxon>
    </lineage>
</organism>
<dbReference type="AlphaFoldDB" id="A0A923NBZ5"/>
<evidence type="ECO:0000256" key="5">
    <source>
        <dbReference type="ARBA" id="ARBA00024029"/>
    </source>
</evidence>
<keyword evidence="2" id="KW-0479">Metal-binding</keyword>
<evidence type="ECO:0000256" key="4">
    <source>
        <dbReference type="ARBA" id="ARBA00022833"/>
    </source>
</evidence>
<keyword evidence="7" id="KW-1185">Reference proteome</keyword>
<comment type="caution">
    <text evidence="6">The sequence shown here is derived from an EMBL/GenBank/DDBJ whole genome shotgun (WGS) entry which is preliminary data.</text>
</comment>
<name>A0A923NBZ5_9BACT</name>
<dbReference type="PANTHER" id="PTHR35005">
    <property type="entry name" value="3-DEHYDRO-SCYLLO-INOSOSE HYDROLASE"/>
    <property type="match status" value="1"/>
</dbReference>
<keyword evidence="4" id="KW-0862">Zinc</keyword>
<dbReference type="GO" id="GO:0009231">
    <property type="term" value="P:riboflavin biosynthetic process"/>
    <property type="evidence" value="ECO:0007669"/>
    <property type="project" value="TreeGrafter"/>
</dbReference>
<dbReference type="Gene3D" id="3.40.50.10310">
    <property type="entry name" value="Creatininase"/>
    <property type="match status" value="1"/>
</dbReference>
<accession>A0A923NBZ5</accession>
<dbReference type="GO" id="GO:0046872">
    <property type="term" value="F:metal ion binding"/>
    <property type="evidence" value="ECO:0007669"/>
    <property type="project" value="UniProtKB-KW"/>
</dbReference>